<dbReference type="InParanoid" id="A0A067LU61"/>
<evidence type="ECO:0000256" key="1">
    <source>
        <dbReference type="SAM" id="Phobius"/>
    </source>
</evidence>
<feature type="transmembrane region" description="Helical" evidence="1">
    <location>
        <begin position="119"/>
        <end position="143"/>
    </location>
</feature>
<keyword evidence="1" id="KW-1133">Transmembrane helix</keyword>
<protein>
    <submittedName>
        <fullName evidence="2">Uncharacterized protein</fullName>
    </submittedName>
</protein>
<dbReference type="AlphaFoldDB" id="A0A067LU61"/>
<dbReference type="EMBL" id="KL198123">
    <property type="protein sequence ID" value="KDQ06808.1"/>
    <property type="molecule type" value="Genomic_DNA"/>
</dbReference>
<dbReference type="PANTHER" id="PTHR12242:SF1">
    <property type="entry name" value="MYND-TYPE DOMAIN-CONTAINING PROTEIN"/>
    <property type="match status" value="1"/>
</dbReference>
<dbReference type="Proteomes" id="UP000027195">
    <property type="component" value="Unassembled WGS sequence"/>
</dbReference>
<evidence type="ECO:0000313" key="2">
    <source>
        <dbReference type="EMBL" id="KDQ06808.1"/>
    </source>
</evidence>
<dbReference type="OrthoDB" id="419711at2759"/>
<feature type="transmembrane region" description="Helical" evidence="1">
    <location>
        <begin position="73"/>
        <end position="91"/>
    </location>
</feature>
<accession>A0A067LU61</accession>
<keyword evidence="1" id="KW-0812">Transmembrane</keyword>
<feature type="transmembrane region" description="Helical" evidence="1">
    <location>
        <begin position="224"/>
        <end position="248"/>
    </location>
</feature>
<keyword evidence="3" id="KW-1185">Reference proteome</keyword>
<dbReference type="STRING" id="930990.A0A067LU61"/>
<name>A0A067LU61_BOTB1</name>
<organism evidence="2 3">
    <name type="scientific">Botryobasidium botryosum (strain FD-172 SS1)</name>
    <dbReference type="NCBI Taxonomy" id="930990"/>
    <lineage>
        <taxon>Eukaryota</taxon>
        <taxon>Fungi</taxon>
        <taxon>Dikarya</taxon>
        <taxon>Basidiomycota</taxon>
        <taxon>Agaricomycotina</taxon>
        <taxon>Agaricomycetes</taxon>
        <taxon>Cantharellales</taxon>
        <taxon>Botryobasidiaceae</taxon>
        <taxon>Botryobasidium</taxon>
    </lineage>
</organism>
<sequence length="279" mass="31280">MSRGIYPALGVTTPFDPTYKLVTSHFVSPTVLAAFRLALAVYSLVTLIIYLIYDSVTLHDGETFLSYFTHLSYIGLCAYFFASGVQTFFFARSLKRHYQSYPTGADTYPLQKWPRFLQFLHSLLFSTISTFPILVTIVFWALLSDPTTLGTPFNAWENISFHAMNSGFVVLEIFLGRMGPSPWSHLPFLVLMLAGYLGVAYVTHATQGFYTYSFLNPAHGGGRLAGYIIGILVAELIIFAIVWVVCWLRDRPFRNRPYMAGISSEAVDMAEKAETPSPV</sequence>
<feature type="transmembrane region" description="Helical" evidence="1">
    <location>
        <begin position="33"/>
        <end position="53"/>
    </location>
</feature>
<keyword evidence="1" id="KW-0472">Membrane</keyword>
<dbReference type="HOGENOM" id="CLU_062880_0_0_1"/>
<gene>
    <name evidence="2" type="ORF">BOTBODRAFT_39349</name>
</gene>
<proteinExistence type="predicted"/>
<feature type="transmembrane region" description="Helical" evidence="1">
    <location>
        <begin position="186"/>
        <end position="204"/>
    </location>
</feature>
<feature type="transmembrane region" description="Helical" evidence="1">
    <location>
        <begin position="155"/>
        <end position="174"/>
    </location>
</feature>
<evidence type="ECO:0000313" key="3">
    <source>
        <dbReference type="Proteomes" id="UP000027195"/>
    </source>
</evidence>
<reference evidence="3" key="1">
    <citation type="journal article" date="2014" name="Proc. Natl. Acad. Sci. U.S.A.">
        <title>Extensive sampling of basidiomycete genomes demonstrates inadequacy of the white-rot/brown-rot paradigm for wood decay fungi.</title>
        <authorList>
            <person name="Riley R."/>
            <person name="Salamov A.A."/>
            <person name="Brown D.W."/>
            <person name="Nagy L.G."/>
            <person name="Floudas D."/>
            <person name="Held B.W."/>
            <person name="Levasseur A."/>
            <person name="Lombard V."/>
            <person name="Morin E."/>
            <person name="Otillar R."/>
            <person name="Lindquist E.A."/>
            <person name="Sun H."/>
            <person name="LaButti K.M."/>
            <person name="Schmutz J."/>
            <person name="Jabbour D."/>
            <person name="Luo H."/>
            <person name="Baker S.E."/>
            <person name="Pisabarro A.G."/>
            <person name="Walton J.D."/>
            <person name="Blanchette R.A."/>
            <person name="Henrissat B."/>
            <person name="Martin F."/>
            <person name="Cullen D."/>
            <person name="Hibbett D.S."/>
            <person name="Grigoriev I.V."/>
        </authorList>
    </citation>
    <scope>NUCLEOTIDE SEQUENCE [LARGE SCALE GENOMIC DNA]</scope>
    <source>
        <strain evidence="3">FD-172 SS1</strain>
    </source>
</reference>
<dbReference type="GO" id="GO:0016020">
    <property type="term" value="C:membrane"/>
    <property type="evidence" value="ECO:0007669"/>
    <property type="project" value="TreeGrafter"/>
</dbReference>
<dbReference type="PANTHER" id="PTHR12242">
    <property type="entry name" value="OS02G0130600 PROTEIN-RELATED"/>
    <property type="match status" value="1"/>
</dbReference>